<dbReference type="EMBL" id="QKZQ01000005">
    <property type="protein sequence ID" value="PZX45934.1"/>
    <property type="molecule type" value="Genomic_DNA"/>
</dbReference>
<sequence>MLMRSPSFPVKALHGNGELTVFMVGGGTKYSDIIHYRGIEAKVKFWHDRAVLLVWRHAVGRMPQEMPALWAGHWRGAVAPFARMGRGYGVLGLF</sequence>
<gene>
    <name evidence="1" type="ORF">LY56_01497</name>
</gene>
<dbReference type="Proteomes" id="UP000249364">
    <property type="component" value="Unassembled WGS sequence"/>
</dbReference>
<evidence type="ECO:0000313" key="2">
    <source>
        <dbReference type="Proteomes" id="UP000249364"/>
    </source>
</evidence>
<dbReference type="AlphaFoldDB" id="A0A2W7QB96"/>
<name>A0A2W7QB96_9RHOB</name>
<reference evidence="1 2" key="1">
    <citation type="submission" date="2018-06" db="EMBL/GenBank/DDBJ databases">
        <title>Genomic Encyclopedia of Archaeal and Bacterial Type Strains, Phase II (KMG-II): from individual species to whole genera.</title>
        <authorList>
            <person name="Goeker M."/>
        </authorList>
    </citation>
    <scope>NUCLEOTIDE SEQUENCE [LARGE SCALE GENOMIC DNA]</scope>
    <source>
        <strain evidence="1 2">DSM 13087</strain>
    </source>
</reference>
<organism evidence="1 2">
    <name type="scientific">Roseinatronobacter thiooxidans</name>
    <dbReference type="NCBI Taxonomy" id="121821"/>
    <lineage>
        <taxon>Bacteria</taxon>
        <taxon>Pseudomonadati</taxon>
        <taxon>Pseudomonadota</taxon>
        <taxon>Alphaproteobacteria</taxon>
        <taxon>Rhodobacterales</taxon>
        <taxon>Paracoccaceae</taxon>
        <taxon>Roseinatronobacter</taxon>
    </lineage>
</organism>
<accession>A0A2W7QB96</accession>
<keyword evidence="2" id="KW-1185">Reference proteome</keyword>
<dbReference type="STRING" id="121821.GCA_001870675_00285"/>
<proteinExistence type="predicted"/>
<protein>
    <submittedName>
        <fullName evidence="1">Uncharacterized protein</fullName>
    </submittedName>
</protein>
<evidence type="ECO:0000313" key="1">
    <source>
        <dbReference type="EMBL" id="PZX45934.1"/>
    </source>
</evidence>
<comment type="caution">
    <text evidence="1">The sequence shown here is derived from an EMBL/GenBank/DDBJ whole genome shotgun (WGS) entry which is preliminary data.</text>
</comment>